<dbReference type="InterPro" id="IPR011006">
    <property type="entry name" value="CheY-like_superfamily"/>
</dbReference>
<dbReference type="PROSITE" id="PS50110">
    <property type="entry name" value="RESPONSE_REGULATORY"/>
    <property type="match status" value="1"/>
</dbReference>
<proteinExistence type="predicted"/>
<dbReference type="InterPro" id="IPR003661">
    <property type="entry name" value="HisK_dim/P_dom"/>
</dbReference>
<dbReference type="SUPFAM" id="SSF47384">
    <property type="entry name" value="Homodimeric domain of signal transducing histidine kinase"/>
    <property type="match status" value="1"/>
</dbReference>
<dbReference type="InterPro" id="IPR005467">
    <property type="entry name" value="His_kinase_dom"/>
</dbReference>
<protein>
    <recommendedName>
        <fullName evidence="2">histidine kinase</fullName>
        <ecNumber evidence="2">2.7.13.3</ecNumber>
    </recommendedName>
</protein>
<keyword evidence="7" id="KW-0812">Transmembrane</keyword>
<dbReference type="InterPro" id="IPR001789">
    <property type="entry name" value="Sig_transdc_resp-reg_receiver"/>
</dbReference>
<dbReference type="GO" id="GO:0005886">
    <property type="term" value="C:plasma membrane"/>
    <property type="evidence" value="ECO:0007669"/>
    <property type="project" value="TreeGrafter"/>
</dbReference>
<evidence type="ECO:0000256" key="6">
    <source>
        <dbReference type="PROSITE-ProRule" id="PRU00169"/>
    </source>
</evidence>
<feature type="domain" description="Response regulatory" evidence="9">
    <location>
        <begin position="608"/>
        <end position="723"/>
    </location>
</feature>
<dbReference type="Pfam" id="PF02518">
    <property type="entry name" value="HATPase_c"/>
    <property type="match status" value="1"/>
</dbReference>
<dbReference type="SUPFAM" id="SSF55874">
    <property type="entry name" value="ATPase domain of HSP90 chaperone/DNA topoisomerase II/histidine kinase"/>
    <property type="match status" value="1"/>
</dbReference>
<evidence type="ECO:0000313" key="10">
    <source>
        <dbReference type="EMBL" id="SFW53923.1"/>
    </source>
</evidence>
<dbReference type="InterPro" id="IPR036097">
    <property type="entry name" value="HisK_dim/P_sf"/>
</dbReference>
<feature type="transmembrane region" description="Helical" evidence="7">
    <location>
        <begin position="314"/>
        <end position="337"/>
    </location>
</feature>
<accession>A0A1K1Q2M3</accession>
<evidence type="ECO:0000313" key="11">
    <source>
        <dbReference type="Proteomes" id="UP000182248"/>
    </source>
</evidence>
<keyword evidence="5" id="KW-0418">Kinase</keyword>
<dbReference type="SMART" id="SM00448">
    <property type="entry name" value="REC"/>
    <property type="match status" value="1"/>
</dbReference>
<dbReference type="AlphaFoldDB" id="A0A1K1Q2M3"/>
<dbReference type="RefSeq" id="WP_072317410.1">
    <property type="nucleotide sequence ID" value="NZ_FPJE01000011.1"/>
</dbReference>
<comment type="catalytic activity">
    <reaction evidence="1">
        <text>ATP + protein L-histidine = ADP + protein N-phospho-L-histidine.</text>
        <dbReference type="EC" id="2.7.13.3"/>
    </reaction>
</comment>
<keyword evidence="4" id="KW-0808">Transferase</keyword>
<dbReference type="SUPFAM" id="SSF47226">
    <property type="entry name" value="Histidine-containing phosphotransfer domain, HPT domain"/>
    <property type="match status" value="1"/>
</dbReference>
<evidence type="ECO:0000256" key="7">
    <source>
        <dbReference type="SAM" id="Phobius"/>
    </source>
</evidence>
<evidence type="ECO:0000256" key="5">
    <source>
        <dbReference type="ARBA" id="ARBA00022777"/>
    </source>
</evidence>
<keyword evidence="7" id="KW-0472">Membrane</keyword>
<dbReference type="SUPFAM" id="SSF52172">
    <property type="entry name" value="CheY-like"/>
    <property type="match status" value="1"/>
</dbReference>
<dbReference type="Pfam" id="PF00512">
    <property type="entry name" value="HisKA"/>
    <property type="match status" value="1"/>
</dbReference>
<dbReference type="OrthoDB" id="1046984at2"/>
<dbReference type="CDD" id="cd00082">
    <property type="entry name" value="HisKA"/>
    <property type="match status" value="1"/>
</dbReference>
<dbReference type="InterPro" id="IPR004358">
    <property type="entry name" value="Sig_transdc_His_kin-like_C"/>
</dbReference>
<evidence type="ECO:0000256" key="2">
    <source>
        <dbReference type="ARBA" id="ARBA00012438"/>
    </source>
</evidence>
<keyword evidence="7" id="KW-1133">Transmembrane helix</keyword>
<dbReference type="EC" id="2.7.13.3" evidence="2"/>
<dbReference type="GO" id="GO:0009927">
    <property type="term" value="F:histidine phosphotransfer kinase activity"/>
    <property type="evidence" value="ECO:0007669"/>
    <property type="project" value="TreeGrafter"/>
</dbReference>
<sequence length="849" mass="97567">MLHVKGKTLLMFALSAVAIASIGFYFYISLQSLSNRVEKSINPQKRSNHLKKIALDLNKLNNLYLIDSIKFSSRKVDSIIASIEVNLDSIEQELKNSDILSEYSQLDTIPRLLREIQSEYLVLEDIKQKSQERFVNDLENVLKEELSRLNLSARDSVTIIKQITSEIYENPVVSNGGRIIDQEKIDKDDKGNFFRRLFGRTGKDESAAEKTTYPKELQRRKRNRDTIVSTSVDTLLTPGQPEEAPEMKIISIFEKIQQRRSDILENIENREKQIFQKNAEINNYIEGILNEILFEELSEFNRYIDDFSSDSRKYIYETGIIILIFLILGLVATFVIFRDVNKSIFYHKKLEQSERRALREAEEKQRFLSTMSHELRTPLTSIIGYADMLDQKDENVQALQSASNYLYQMTNEILDMAKIKAGIIEIKEENFDLLVVMEKIRSNFEPLIINRGIQPIFILPSEPVYIISDEYRIQQIIYNLAHNALKYTEEGFIRVELETREHEKDKEKLDVRISIEDSGIGISEEEQKTIFKDYQQAGTHKNKIKGTGLGLGIVKRVVKEMGGKLKLESKEQEGSKFTVGFTFAKGERKEEEHEGEFRMPANGLQGVRILAVDDDPLITRLYEKLVVPYGADFKAINDPKAALVHLRTESYDLVIFDMKMPGLSGYALKKELEKEGIVLRNTIIATANVMLTPEDASRMESFDRILFKPLRKTNVLKTISDLLGLENVSEKGDEEGKGIYDLTDLKAYTGDDEEALQEIVELMIGENKKELVVFKQALDDRDYDALANVVHKMASRFAQVRISPPMPVKALELQLRDENKQAYGQARALYVFWKAANQKMEREFLENGS</sequence>
<dbReference type="STRING" id="1150368.SAMN02927921_02184"/>
<evidence type="ECO:0000256" key="4">
    <source>
        <dbReference type="ARBA" id="ARBA00022679"/>
    </source>
</evidence>
<dbReference type="InterPro" id="IPR003594">
    <property type="entry name" value="HATPase_dom"/>
</dbReference>
<gene>
    <name evidence="10" type="ORF">SAMN02927921_02184</name>
</gene>
<feature type="domain" description="Histidine kinase" evidence="8">
    <location>
        <begin position="370"/>
        <end position="585"/>
    </location>
</feature>
<dbReference type="GO" id="GO:0000155">
    <property type="term" value="F:phosphorelay sensor kinase activity"/>
    <property type="evidence" value="ECO:0007669"/>
    <property type="project" value="InterPro"/>
</dbReference>
<feature type="transmembrane region" description="Helical" evidence="7">
    <location>
        <begin position="9"/>
        <end position="28"/>
    </location>
</feature>
<evidence type="ECO:0000256" key="3">
    <source>
        <dbReference type="ARBA" id="ARBA00022553"/>
    </source>
</evidence>
<dbReference type="InterPro" id="IPR036890">
    <property type="entry name" value="HATPase_C_sf"/>
</dbReference>
<dbReference type="PANTHER" id="PTHR43047">
    <property type="entry name" value="TWO-COMPONENT HISTIDINE PROTEIN KINASE"/>
    <property type="match status" value="1"/>
</dbReference>
<feature type="modified residue" description="4-aspartylphosphate" evidence="6">
    <location>
        <position position="657"/>
    </location>
</feature>
<dbReference type="SMART" id="SM00388">
    <property type="entry name" value="HisKA"/>
    <property type="match status" value="1"/>
</dbReference>
<dbReference type="InterPro" id="IPR036641">
    <property type="entry name" value="HPT_dom_sf"/>
</dbReference>
<organism evidence="10 11">
    <name type="scientific">Sinomicrobium oceani</name>
    <dbReference type="NCBI Taxonomy" id="1150368"/>
    <lineage>
        <taxon>Bacteria</taxon>
        <taxon>Pseudomonadati</taxon>
        <taxon>Bacteroidota</taxon>
        <taxon>Flavobacteriia</taxon>
        <taxon>Flavobacteriales</taxon>
        <taxon>Flavobacteriaceae</taxon>
        <taxon>Sinomicrobium</taxon>
    </lineage>
</organism>
<dbReference type="Gene3D" id="1.20.120.160">
    <property type="entry name" value="HPT domain"/>
    <property type="match status" value="1"/>
</dbReference>
<dbReference type="Gene3D" id="3.40.50.2300">
    <property type="match status" value="1"/>
</dbReference>
<dbReference type="Gene3D" id="3.30.565.10">
    <property type="entry name" value="Histidine kinase-like ATPase, C-terminal domain"/>
    <property type="match status" value="1"/>
</dbReference>
<name>A0A1K1Q2M3_9FLAO</name>
<dbReference type="SMART" id="SM00387">
    <property type="entry name" value="HATPase_c"/>
    <property type="match status" value="1"/>
</dbReference>
<dbReference type="CDD" id="cd17546">
    <property type="entry name" value="REC_hyHK_CKI1_RcsC-like"/>
    <property type="match status" value="1"/>
</dbReference>
<reference evidence="10 11" key="1">
    <citation type="submission" date="2016-11" db="EMBL/GenBank/DDBJ databases">
        <authorList>
            <person name="Jaros S."/>
            <person name="Januszkiewicz K."/>
            <person name="Wedrychowicz H."/>
        </authorList>
    </citation>
    <scope>NUCLEOTIDE SEQUENCE [LARGE SCALE GENOMIC DNA]</scope>
    <source>
        <strain evidence="10 11">CGMCC 1.12145</strain>
    </source>
</reference>
<evidence type="ECO:0000259" key="8">
    <source>
        <dbReference type="PROSITE" id="PS50109"/>
    </source>
</evidence>
<dbReference type="PRINTS" id="PR00344">
    <property type="entry name" value="BCTRLSENSOR"/>
</dbReference>
<evidence type="ECO:0000256" key="1">
    <source>
        <dbReference type="ARBA" id="ARBA00000085"/>
    </source>
</evidence>
<dbReference type="Pfam" id="PF00072">
    <property type="entry name" value="Response_reg"/>
    <property type="match status" value="1"/>
</dbReference>
<dbReference type="PROSITE" id="PS50109">
    <property type="entry name" value="HIS_KIN"/>
    <property type="match status" value="1"/>
</dbReference>
<dbReference type="PANTHER" id="PTHR43047:SF72">
    <property type="entry name" value="OSMOSENSING HISTIDINE PROTEIN KINASE SLN1"/>
    <property type="match status" value="1"/>
</dbReference>
<evidence type="ECO:0000259" key="9">
    <source>
        <dbReference type="PROSITE" id="PS50110"/>
    </source>
</evidence>
<dbReference type="Gene3D" id="1.10.287.130">
    <property type="match status" value="1"/>
</dbReference>
<keyword evidence="11" id="KW-1185">Reference proteome</keyword>
<keyword evidence="3 6" id="KW-0597">Phosphoprotein</keyword>
<dbReference type="EMBL" id="FPJE01000011">
    <property type="protein sequence ID" value="SFW53923.1"/>
    <property type="molecule type" value="Genomic_DNA"/>
</dbReference>
<dbReference type="Proteomes" id="UP000182248">
    <property type="component" value="Unassembled WGS sequence"/>
</dbReference>